<dbReference type="Gene3D" id="2.40.240.20">
    <property type="entry name" value="Hypothetical PUA domain-like, domain 1"/>
    <property type="match status" value="1"/>
</dbReference>
<dbReference type="EMBL" id="FNEV01000001">
    <property type="protein sequence ID" value="SDI99225.1"/>
    <property type="molecule type" value="Genomic_DNA"/>
</dbReference>
<dbReference type="InterPro" id="IPR015947">
    <property type="entry name" value="PUA-like_sf"/>
</dbReference>
<sequence>MATPFSMTWVLITEGKEKRLDPNDNLFEVVFDGYQLFPMNEHLEVRRHEKSDQIGTADIEQLTLKDGTTICHYRLISLYSVN</sequence>
<dbReference type="AlphaFoldDB" id="A0A1G8Q447"/>
<dbReference type="SUPFAM" id="SSF88697">
    <property type="entry name" value="PUA domain-like"/>
    <property type="match status" value="1"/>
</dbReference>
<reference evidence="2" key="1">
    <citation type="submission" date="2016-10" db="EMBL/GenBank/DDBJ databases">
        <authorList>
            <person name="Varghese N."/>
            <person name="Submissions S."/>
        </authorList>
    </citation>
    <scope>NUCLEOTIDE SEQUENCE [LARGE SCALE GENOMIC DNA]</scope>
    <source>
        <strain evidence="2">DSM 4771</strain>
    </source>
</reference>
<name>A0A1G8Q447_9BACI</name>
<dbReference type="RefSeq" id="WP_093191360.1">
    <property type="nucleotide sequence ID" value="NZ_FNEV01000001.1"/>
</dbReference>
<proteinExistence type="predicted"/>
<protein>
    <recommendedName>
        <fullName evidence="3">DUF2584 domain-containing protein</fullName>
    </recommendedName>
</protein>
<accession>A0A1G8Q447</accession>
<evidence type="ECO:0008006" key="3">
    <source>
        <dbReference type="Google" id="ProtNLM"/>
    </source>
</evidence>
<dbReference type="Proteomes" id="UP000199225">
    <property type="component" value="Unassembled WGS sequence"/>
</dbReference>
<organism evidence="1 2">
    <name type="scientific">Salimicrobium halophilum</name>
    <dbReference type="NCBI Taxonomy" id="86666"/>
    <lineage>
        <taxon>Bacteria</taxon>
        <taxon>Bacillati</taxon>
        <taxon>Bacillota</taxon>
        <taxon>Bacilli</taxon>
        <taxon>Bacillales</taxon>
        <taxon>Bacillaceae</taxon>
        <taxon>Salimicrobium</taxon>
    </lineage>
</organism>
<evidence type="ECO:0000313" key="1">
    <source>
        <dbReference type="EMBL" id="SDI99225.1"/>
    </source>
</evidence>
<dbReference type="Pfam" id="PF10763">
    <property type="entry name" value="DUF2584"/>
    <property type="match status" value="1"/>
</dbReference>
<keyword evidence="2" id="KW-1185">Reference proteome</keyword>
<dbReference type="OrthoDB" id="2361576at2"/>
<gene>
    <name evidence="1" type="ORF">SAMN04490247_0372</name>
</gene>
<dbReference type="InterPro" id="IPR019699">
    <property type="entry name" value="DUF2584"/>
</dbReference>
<evidence type="ECO:0000313" key="2">
    <source>
        <dbReference type="Proteomes" id="UP000199225"/>
    </source>
</evidence>
<dbReference type="STRING" id="86666.SAMN04490247_0372"/>